<comment type="caution">
    <text evidence="1">The sequence shown here is derived from an EMBL/GenBank/DDBJ whole genome shotgun (WGS) entry which is preliminary data.</text>
</comment>
<sequence>MDEFIALLRIDWIRFRAVAEDYFRHGVHFKEAYIEMSVTYGGICQEKDTLQRLEKKFKEIGDIVCYISVPYRPRLQGLRAMILSFIQIVPLISLMRFKFLVGQSREAIGSSIDKDLQMQRPTLQWIPHELSESNLDDRVGASGDLITLFELINTILKKITKF</sequence>
<dbReference type="EMBL" id="SNRW01003571">
    <property type="protein sequence ID" value="KAA6389486.1"/>
    <property type="molecule type" value="Genomic_DNA"/>
</dbReference>
<reference evidence="1 2" key="1">
    <citation type="submission" date="2019-03" db="EMBL/GenBank/DDBJ databases">
        <title>Single cell metagenomics reveals metabolic interactions within the superorganism composed of flagellate Streblomastix strix and complex community of Bacteroidetes bacteria on its surface.</title>
        <authorList>
            <person name="Treitli S.C."/>
            <person name="Kolisko M."/>
            <person name="Husnik F."/>
            <person name="Keeling P."/>
            <person name="Hampl V."/>
        </authorList>
    </citation>
    <scope>NUCLEOTIDE SEQUENCE [LARGE SCALE GENOMIC DNA]</scope>
    <source>
        <strain evidence="1">ST1C</strain>
    </source>
</reference>
<name>A0A5J4W4H0_9EUKA</name>
<protein>
    <submittedName>
        <fullName evidence="1">Uncharacterized protein</fullName>
    </submittedName>
</protein>
<dbReference type="Proteomes" id="UP000324800">
    <property type="component" value="Unassembled WGS sequence"/>
</dbReference>
<dbReference type="AlphaFoldDB" id="A0A5J4W4H0"/>
<organism evidence="1 2">
    <name type="scientific">Streblomastix strix</name>
    <dbReference type="NCBI Taxonomy" id="222440"/>
    <lineage>
        <taxon>Eukaryota</taxon>
        <taxon>Metamonada</taxon>
        <taxon>Preaxostyla</taxon>
        <taxon>Oxymonadida</taxon>
        <taxon>Streblomastigidae</taxon>
        <taxon>Streblomastix</taxon>
    </lineage>
</organism>
<evidence type="ECO:0000313" key="2">
    <source>
        <dbReference type="Proteomes" id="UP000324800"/>
    </source>
</evidence>
<accession>A0A5J4W4H0</accession>
<gene>
    <name evidence="1" type="ORF">EZS28_014989</name>
</gene>
<evidence type="ECO:0000313" key="1">
    <source>
        <dbReference type="EMBL" id="KAA6389486.1"/>
    </source>
</evidence>
<proteinExistence type="predicted"/>